<dbReference type="InterPro" id="IPR005199">
    <property type="entry name" value="Glyco_hydro_79"/>
</dbReference>
<dbReference type="OrthoDB" id="726732at2759"/>
<dbReference type="GO" id="GO:0031012">
    <property type="term" value="C:extracellular matrix"/>
    <property type="evidence" value="ECO:0007669"/>
    <property type="project" value="TreeGrafter"/>
</dbReference>
<evidence type="ECO:0000313" key="2">
    <source>
        <dbReference type="EMBL" id="PFX17988.1"/>
    </source>
</evidence>
<dbReference type="Gene3D" id="3.20.20.80">
    <property type="entry name" value="Glycosidases"/>
    <property type="match status" value="1"/>
</dbReference>
<comment type="caution">
    <text evidence="2">The sequence shown here is derived from an EMBL/GenBank/DDBJ whole genome shotgun (WGS) entry which is preliminary data.</text>
</comment>
<accession>A0A2B4RNS6</accession>
<dbReference type="SUPFAM" id="SSF51445">
    <property type="entry name" value="(Trans)glycosidases"/>
    <property type="match status" value="1"/>
</dbReference>
<sequence>MISLLSVAEPNHLDPFGVTISPEQLAEDFKQLRGLLSNTAGVHNFLVGPEVTQPRGNAIEYLQRFLESGSSSLDAVTWHHYYVRAEQCSLPQFYVPQTLDTLLQDIKEADEVISEYAPGLPRWFGETASVSGGGAAGISGRFVAGFFLYKRGAITFMAMNLHPEREANVILNKSLQDHDIDEFLFTPDGDITSRRIKLNGKVLEMGSDSFLPSFQPIRIPRANRVILPPLTYAFYVVPEAHAKPCLESTKEQP</sequence>
<dbReference type="PANTHER" id="PTHR46145">
    <property type="entry name" value="HEPARANASE"/>
    <property type="match status" value="1"/>
</dbReference>
<comment type="similarity">
    <text evidence="1">Belongs to the glycosyl hydrolase 79 family.</text>
</comment>
<dbReference type="Pfam" id="PF03662">
    <property type="entry name" value="Glyco_hydro_79n"/>
    <property type="match status" value="1"/>
</dbReference>
<evidence type="ECO:0000313" key="3">
    <source>
        <dbReference type="Proteomes" id="UP000225706"/>
    </source>
</evidence>
<organism evidence="2 3">
    <name type="scientific">Stylophora pistillata</name>
    <name type="common">Smooth cauliflower coral</name>
    <dbReference type="NCBI Taxonomy" id="50429"/>
    <lineage>
        <taxon>Eukaryota</taxon>
        <taxon>Metazoa</taxon>
        <taxon>Cnidaria</taxon>
        <taxon>Anthozoa</taxon>
        <taxon>Hexacorallia</taxon>
        <taxon>Scleractinia</taxon>
        <taxon>Astrocoeniina</taxon>
        <taxon>Pocilloporidae</taxon>
        <taxon>Stylophora</taxon>
    </lineage>
</organism>
<keyword evidence="3" id="KW-1185">Reference proteome</keyword>
<dbReference type="Proteomes" id="UP000225706">
    <property type="component" value="Unassembled WGS sequence"/>
</dbReference>
<protein>
    <submittedName>
        <fullName evidence="2">Heparanase</fullName>
    </submittedName>
</protein>
<gene>
    <name evidence="2" type="primary">HPSE</name>
    <name evidence="2" type="ORF">AWC38_SpisGene17656</name>
</gene>
<dbReference type="GO" id="GO:0005615">
    <property type="term" value="C:extracellular space"/>
    <property type="evidence" value="ECO:0007669"/>
    <property type="project" value="TreeGrafter"/>
</dbReference>
<dbReference type="InterPro" id="IPR017853">
    <property type="entry name" value="GH"/>
</dbReference>
<proteinExistence type="inferred from homology"/>
<dbReference type="GO" id="GO:0016020">
    <property type="term" value="C:membrane"/>
    <property type="evidence" value="ECO:0007669"/>
    <property type="project" value="InterPro"/>
</dbReference>
<name>A0A2B4RNS6_STYPI</name>
<evidence type="ECO:0000256" key="1">
    <source>
        <dbReference type="ARBA" id="ARBA00009800"/>
    </source>
</evidence>
<dbReference type="AlphaFoldDB" id="A0A2B4RNS6"/>
<dbReference type="PANTHER" id="PTHR46145:SF4">
    <property type="entry name" value="HEPARANASE"/>
    <property type="match status" value="1"/>
</dbReference>
<reference evidence="3" key="1">
    <citation type="journal article" date="2017" name="bioRxiv">
        <title>Comparative analysis of the genomes of Stylophora pistillata and Acropora digitifera provides evidence for extensive differences between species of corals.</title>
        <authorList>
            <person name="Voolstra C.R."/>
            <person name="Li Y."/>
            <person name="Liew Y.J."/>
            <person name="Baumgarten S."/>
            <person name="Zoccola D."/>
            <person name="Flot J.-F."/>
            <person name="Tambutte S."/>
            <person name="Allemand D."/>
            <person name="Aranda M."/>
        </authorList>
    </citation>
    <scope>NUCLEOTIDE SEQUENCE [LARGE SCALE GENOMIC DNA]</scope>
</reference>
<dbReference type="GO" id="GO:0016798">
    <property type="term" value="F:hydrolase activity, acting on glycosyl bonds"/>
    <property type="evidence" value="ECO:0007669"/>
    <property type="project" value="InterPro"/>
</dbReference>
<dbReference type="EMBL" id="LSMT01000437">
    <property type="protein sequence ID" value="PFX17988.1"/>
    <property type="molecule type" value="Genomic_DNA"/>
</dbReference>